<evidence type="ECO:0000256" key="8">
    <source>
        <dbReference type="HAMAP-Rule" id="MF_01416"/>
    </source>
</evidence>
<evidence type="ECO:0000256" key="1">
    <source>
        <dbReference type="ARBA" id="ARBA00004370"/>
    </source>
</evidence>
<dbReference type="InterPro" id="IPR026015">
    <property type="entry name" value="ATP_synth_OSCP/delta_N_sf"/>
</dbReference>
<evidence type="ECO:0000256" key="5">
    <source>
        <dbReference type="ARBA" id="ARBA00023136"/>
    </source>
</evidence>
<keyword evidence="5 8" id="KW-0472">Membrane</keyword>
<dbReference type="AlphaFoldDB" id="A0A9X0WAI2"/>
<dbReference type="Pfam" id="PF00213">
    <property type="entry name" value="OSCP"/>
    <property type="match status" value="1"/>
</dbReference>
<proteinExistence type="inferred from homology"/>
<dbReference type="NCBIfam" id="NF004402">
    <property type="entry name" value="PRK05758.2-2"/>
    <property type="match status" value="1"/>
</dbReference>
<dbReference type="InterPro" id="IPR000711">
    <property type="entry name" value="ATPase_OSCP/dsu"/>
</dbReference>
<evidence type="ECO:0000256" key="3">
    <source>
        <dbReference type="ARBA" id="ARBA00022781"/>
    </source>
</evidence>
<reference evidence="9 10" key="1">
    <citation type="journal article" date="2020" name="Microorganisms">
        <title>Osmotic Adaptation and Compatible Solute Biosynthesis of Phototrophic Bacteria as Revealed from Genome Analyses.</title>
        <authorList>
            <person name="Imhoff J.F."/>
            <person name="Rahn T."/>
            <person name="Kunzel S."/>
            <person name="Keller A."/>
            <person name="Neulinger S.C."/>
        </authorList>
    </citation>
    <scope>NUCLEOTIDE SEQUENCE [LARGE SCALE GENOMIC DNA]</scope>
    <source>
        <strain evidence="9 10">DSM 25653</strain>
    </source>
</reference>
<gene>
    <name evidence="8" type="primary">atpH</name>
    <name evidence="9" type="ORF">CKO42_15955</name>
</gene>
<dbReference type="HAMAP" id="MF_01416">
    <property type="entry name" value="ATP_synth_delta_bact"/>
    <property type="match status" value="1"/>
</dbReference>
<name>A0A9X0WAI2_9GAMM</name>
<evidence type="ECO:0000313" key="10">
    <source>
        <dbReference type="Proteomes" id="UP001138768"/>
    </source>
</evidence>
<evidence type="ECO:0000256" key="4">
    <source>
        <dbReference type="ARBA" id="ARBA00023065"/>
    </source>
</evidence>
<accession>A0A9X0WAI2</accession>
<evidence type="ECO:0000256" key="7">
    <source>
        <dbReference type="ARBA" id="ARBA00023310"/>
    </source>
</evidence>
<protein>
    <recommendedName>
        <fullName evidence="8">ATP synthase subunit delta</fullName>
    </recommendedName>
    <alternativeName>
        <fullName evidence="8">ATP synthase F(1) sector subunit delta</fullName>
    </alternativeName>
    <alternativeName>
        <fullName evidence="8">F-type ATPase subunit delta</fullName>
        <shortName evidence="8">F-ATPase subunit delta</shortName>
    </alternativeName>
</protein>
<organism evidence="9 10">
    <name type="scientific">Lamprobacter modestohalophilus</name>
    <dbReference type="NCBI Taxonomy" id="1064514"/>
    <lineage>
        <taxon>Bacteria</taxon>
        <taxon>Pseudomonadati</taxon>
        <taxon>Pseudomonadota</taxon>
        <taxon>Gammaproteobacteria</taxon>
        <taxon>Chromatiales</taxon>
        <taxon>Chromatiaceae</taxon>
        <taxon>Lamprobacter</taxon>
    </lineage>
</organism>
<sequence>MAGDSTTIARPYAEAAFEVARASKQLDAWSDALAKLADIVADPQVASQIGNPNLSDRELVDLLFAVAGEGLSVEVQNLVRLLAENERLTVLPDLARLFEARKTAVQGVRHIQIRSAYALSAAEQKTLQSSLKSHFGAEVELTVEEDSSLIGGLEVRADDVVIDGSVRGRLQQLANELQF</sequence>
<keyword evidence="8" id="KW-1003">Cell membrane</keyword>
<comment type="function">
    <text evidence="8">This protein is part of the stalk that links CF(0) to CF(1). It either transmits conformational changes from CF(0) to CF(1) or is implicated in proton conduction.</text>
</comment>
<keyword evidence="6 8" id="KW-0139">CF(1)</keyword>
<evidence type="ECO:0000256" key="2">
    <source>
        <dbReference type="ARBA" id="ARBA00022448"/>
    </source>
</evidence>
<keyword evidence="10" id="KW-1185">Reference proteome</keyword>
<keyword evidence="3 8" id="KW-0375">Hydrogen ion transport</keyword>
<dbReference type="RefSeq" id="WP_200246179.1">
    <property type="nucleotide sequence ID" value="NZ_NRRY01000028.1"/>
</dbReference>
<comment type="subcellular location">
    <subcellularLocation>
        <location evidence="8">Cell membrane</location>
        <topology evidence="8">Peripheral membrane protein</topology>
    </subcellularLocation>
    <subcellularLocation>
        <location evidence="1">Membrane</location>
    </subcellularLocation>
</comment>
<dbReference type="EMBL" id="NRRY01000028">
    <property type="protein sequence ID" value="MBK1619911.1"/>
    <property type="molecule type" value="Genomic_DNA"/>
</dbReference>
<comment type="similarity">
    <text evidence="8">Belongs to the ATPase delta chain family.</text>
</comment>
<comment type="caution">
    <text evidence="9">The sequence shown here is derived from an EMBL/GenBank/DDBJ whole genome shotgun (WGS) entry which is preliminary data.</text>
</comment>
<keyword evidence="7 8" id="KW-0066">ATP synthesis</keyword>
<dbReference type="PRINTS" id="PR00125">
    <property type="entry name" value="ATPASEDELTA"/>
</dbReference>
<comment type="function">
    <text evidence="8">F(1)F(0) ATP synthase produces ATP from ADP in the presence of a proton or sodium gradient. F-type ATPases consist of two structural domains, F(1) containing the extramembraneous catalytic core and F(0) containing the membrane proton channel, linked together by a central stalk and a peripheral stalk. During catalysis, ATP synthesis in the catalytic domain of F(1) is coupled via a rotary mechanism of the central stalk subunits to proton translocation.</text>
</comment>
<evidence type="ECO:0000313" key="9">
    <source>
        <dbReference type="EMBL" id="MBK1619911.1"/>
    </source>
</evidence>
<evidence type="ECO:0000256" key="6">
    <source>
        <dbReference type="ARBA" id="ARBA00023196"/>
    </source>
</evidence>
<keyword evidence="4 8" id="KW-0406">Ion transport</keyword>
<dbReference type="GO" id="GO:0046933">
    <property type="term" value="F:proton-transporting ATP synthase activity, rotational mechanism"/>
    <property type="evidence" value="ECO:0007669"/>
    <property type="project" value="UniProtKB-UniRule"/>
</dbReference>
<dbReference type="PANTHER" id="PTHR11910">
    <property type="entry name" value="ATP SYNTHASE DELTA CHAIN"/>
    <property type="match status" value="1"/>
</dbReference>
<dbReference type="Proteomes" id="UP001138768">
    <property type="component" value="Unassembled WGS sequence"/>
</dbReference>
<dbReference type="Gene3D" id="1.10.520.20">
    <property type="entry name" value="N-terminal domain of the delta subunit of the F1F0-ATP synthase"/>
    <property type="match status" value="1"/>
</dbReference>
<dbReference type="SUPFAM" id="SSF47928">
    <property type="entry name" value="N-terminal domain of the delta subunit of the F1F0-ATP synthase"/>
    <property type="match status" value="1"/>
</dbReference>
<dbReference type="GO" id="GO:0045259">
    <property type="term" value="C:proton-transporting ATP synthase complex"/>
    <property type="evidence" value="ECO:0007669"/>
    <property type="project" value="UniProtKB-KW"/>
</dbReference>
<dbReference type="NCBIfam" id="TIGR01145">
    <property type="entry name" value="ATP_synt_delta"/>
    <property type="match status" value="1"/>
</dbReference>
<keyword evidence="2 8" id="KW-0813">Transport</keyword>
<dbReference type="GO" id="GO:0005886">
    <property type="term" value="C:plasma membrane"/>
    <property type="evidence" value="ECO:0007669"/>
    <property type="project" value="UniProtKB-SubCell"/>
</dbReference>